<evidence type="ECO:0000313" key="2">
    <source>
        <dbReference type="Proteomes" id="UP000023152"/>
    </source>
</evidence>
<comment type="caution">
    <text evidence="1">The sequence shown here is derived from an EMBL/GenBank/DDBJ whole genome shotgun (WGS) entry which is preliminary data.</text>
</comment>
<dbReference type="EMBL" id="ASPP01048337">
    <property type="protein sequence ID" value="ETN97883.1"/>
    <property type="molecule type" value="Genomic_DNA"/>
</dbReference>
<proteinExistence type="predicted"/>
<sequence length="109" mass="12856">YIQQTMQINAMWSHSIDLNLICIILRIAQGEIDQIIEYLSIFETWKLQPNNIKKYEKNKKEFIKRRCCNHDINLFSIFLEEKGAIRLTSIEFAAVCTVNDGMPFVEKDK</sequence>
<evidence type="ECO:0000313" key="1">
    <source>
        <dbReference type="EMBL" id="ETN97883.1"/>
    </source>
</evidence>
<organism evidence="1 2">
    <name type="scientific">Reticulomyxa filosa</name>
    <dbReference type="NCBI Taxonomy" id="46433"/>
    <lineage>
        <taxon>Eukaryota</taxon>
        <taxon>Sar</taxon>
        <taxon>Rhizaria</taxon>
        <taxon>Retaria</taxon>
        <taxon>Foraminifera</taxon>
        <taxon>Monothalamids</taxon>
        <taxon>Reticulomyxidae</taxon>
        <taxon>Reticulomyxa</taxon>
    </lineage>
</organism>
<name>X6L8U0_RETFI</name>
<dbReference type="AlphaFoldDB" id="X6L8U0"/>
<protein>
    <submittedName>
        <fullName evidence="1">Uncharacterized protein</fullName>
    </submittedName>
</protein>
<feature type="non-terminal residue" evidence="1">
    <location>
        <position position="1"/>
    </location>
</feature>
<keyword evidence="2" id="KW-1185">Reference proteome</keyword>
<reference evidence="1 2" key="1">
    <citation type="journal article" date="2013" name="Curr. Biol.">
        <title>The Genome of the Foraminiferan Reticulomyxa filosa.</title>
        <authorList>
            <person name="Glockner G."/>
            <person name="Hulsmann N."/>
            <person name="Schleicher M."/>
            <person name="Noegel A.A."/>
            <person name="Eichinger L."/>
            <person name="Gallinger C."/>
            <person name="Pawlowski J."/>
            <person name="Sierra R."/>
            <person name="Euteneuer U."/>
            <person name="Pillet L."/>
            <person name="Moustafa A."/>
            <person name="Platzer M."/>
            <person name="Groth M."/>
            <person name="Szafranski K."/>
            <person name="Schliwa M."/>
        </authorList>
    </citation>
    <scope>NUCLEOTIDE SEQUENCE [LARGE SCALE GENOMIC DNA]</scope>
</reference>
<accession>X6L8U0</accession>
<dbReference type="Proteomes" id="UP000023152">
    <property type="component" value="Unassembled WGS sequence"/>
</dbReference>
<gene>
    <name evidence="1" type="ORF">RFI_39643</name>
</gene>